<feature type="domain" description="MobA-like NTP transferase" evidence="19">
    <location>
        <begin position="6"/>
        <end position="122"/>
    </location>
</feature>
<comment type="similarity">
    <text evidence="2 18">In the C-terminal section; belongs to the transferase hexapeptide repeat family.</text>
</comment>
<evidence type="ECO:0000313" key="22">
    <source>
        <dbReference type="Proteomes" id="UP000283993"/>
    </source>
</evidence>
<feature type="binding site" evidence="18">
    <location>
        <position position="137"/>
    </location>
    <ligand>
        <name>UDP-N-acetyl-alpha-D-glucosamine</name>
        <dbReference type="ChEBI" id="CHEBI:57705"/>
    </ligand>
</feature>
<evidence type="ECO:0000256" key="10">
    <source>
        <dbReference type="ARBA" id="ARBA00022960"/>
    </source>
</evidence>
<feature type="binding site" evidence="18">
    <location>
        <begin position="384"/>
        <end position="385"/>
    </location>
    <ligand>
        <name>acetyl-CoA</name>
        <dbReference type="ChEBI" id="CHEBI:57288"/>
    </ligand>
</feature>
<keyword evidence="13 18" id="KW-0012">Acyltransferase</keyword>
<evidence type="ECO:0000256" key="4">
    <source>
        <dbReference type="ARBA" id="ARBA00022490"/>
    </source>
</evidence>
<dbReference type="GO" id="GO:0009252">
    <property type="term" value="P:peptidoglycan biosynthetic process"/>
    <property type="evidence" value="ECO:0007669"/>
    <property type="project" value="UniProtKB-UniRule"/>
</dbReference>
<evidence type="ECO:0000313" key="21">
    <source>
        <dbReference type="EMBL" id="ROO26915.1"/>
    </source>
</evidence>
<dbReference type="Pfam" id="PF12804">
    <property type="entry name" value="NTP_transf_3"/>
    <property type="match status" value="1"/>
</dbReference>
<keyword evidence="4 18" id="KW-0963">Cytoplasm</keyword>
<dbReference type="GO" id="GO:0000287">
    <property type="term" value="F:magnesium ion binding"/>
    <property type="evidence" value="ECO:0007669"/>
    <property type="project" value="UniProtKB-UniRule"/>
</dbReference>
<feature type="binding site" evidence="18">
    <location>
        <position position="403"/>
    </location>
    <ligand>
        <name>acetyl-CoA</name>
        <dbReference type="ChEBI" id="CHEBI:57288"/>
    </ligand>
</feature>
<feature type="domain" description="Mannose-1-phosphate guanyltransferase C-terminal" evidence="20">
    <location>
        <begin position="267"/>
        <end position="341"/>
    </location>
</feature>
<keyword evidence="10 18" id="KW-0133">Cell shape</keyword>
<feature type="binding site" evidence="18">
    <location>
        <begin position="78"/>
        <end position="79"/>
    </location>
    <ligand>
        <name>UDP-N-acetyl-alpha-D-glucosamine</name>
        <dbReference type="ChEBI" id="CHEBI:57705"/>
    </ligand>
</feature>
<keyword evidence="14 18" id="KW-0961">Cell wall biogenesis/degradation</keyword>
<comment type="pathway">
    <text evidence="18">Nucleotide-sugar biosynthesis; UDP-N-acetyl-alpha-D-glucosamine biosynthesis; N-acetyl-alpha-D-glucosamine 1-phosphate from alpha-D-glucosamine 6-phosphate (route II): step 2/2.</text>
</comment>
<evidence type="ECO:0000256" key="14">
    <source>
        <dbReference type="ARBA" id="ARBA00023316"/>
    </source>
</evidence>
<dbReference type="HAMAP" id="MF_01631">
    <property type="entry name" value="GlmU"/>
    <property type="match status" value="1"/>
</dbReference>
<feature type="region of interest" description="N-acetyltransferase" evidence="18">
    <location>
        <begin position="249"/>
        <end position="458"/>
    </location>
</feature>
<comment type="pathway">
    <text evidence="18">Nucleotide-sugar biosynthesis; UDP-N-acetyl-alpha-D-glucosamine biosynthesis; UDP-N-acetyl-alpha-D-glucosamine from N-acetyl-alpha-D-glucosamine 1-phosphate: step 1/1.</text>
</comment>
<comment type="function">
    <text evidence="17 18">Catalyzes the last two sequential reactions in the de novo biosynthetic pathway for UDP-N-acetylglucosamine (UDP-GlcNAc). The C-terminal domain catalyzes the transfer of acetyl group from acetyl coenzyme A to glucosamine-1-phosphate (GlcN-1-P) to produce N-acetylglucosamine-1-phosphate (GlcNAc-1-P), which is converted into UDP-GlcNAc by the transfer of uridine 5-monophosphate (from uridine 5-triphosphate), a reaction catalyzed by the N-terminal domain.</text>
</comment>
<dbReference type="CDD" id="cd03353">
    <property type="entry name" value="LbH_GlmU_C"/>
    <property type="match status" value="1"/>
</dbReference>
<feature type="active site" description="Proton acceptor" evidence="18">
    <location>
        <position position="361"/>
    </location>
</feature>
<dbReference type="SUPFAM" id="SSF51161">
    <property type="entry name" value="Trimeric LpxA-like enzymes"/>
    <property type="match status" value="1"/>
</dbReference>
<dbReference type="GO" id="GO:0016020">
    <property type="term" value="C:membrane"/>
    <property type="evidence" value="ECO:0007669"/>
    <property type="project" value="GOC"/>
</dbReference>
<keyword evidence="7 18" id="KW-0479">Metal-binding</keyword>
<dbReference type="InterPro" id="IPR029044">
    <property type="entry name" value="Nucleotide-diphossugar_trans"/>
</dbReference>
<dbReference type="InterPro" id="IPR005882">
    <property type="entry name" value="Bifunctional_GlmU"/>
</dbReference>
<dbReference type="Gene3D" id="2.160.10.10">
    <property type="entry name" value="Hexapeptide repeat proteins"/>
    <property type="match status" value="1"/>
</dbReference>
<accession>A0A423PMR6</accession>
<dbReference type="PANTHER" id="PTHR43584">
    <property type="entry name" value="NUCLEOTIDYL TRANSFERASE"/>
    <property type="match status" value="1"/>
</dbReference>
<keyword evidence="12 18" id="KW-0511">Multifunctional enzyme</keyword>
<comment type="similarity">
    <text evidence="3 18">In the N-terminal section; belongs to the N-acetylglucosamine-1-phosphate uridyltransferase family.</text>
</comment>
<evidence type="ECO:0000256" key="2">
    <source>
        <dbReference type="ARBA" id="ARBA00007707"/>
    </source>
</evidence>
<evidence type="ECO:0000256" key="18">
    <source>
        <dbReference type="HAMAP-Rule" id="MF_01631"/>
    </source>
</evidence>
<gene>
    <name evidence="18" type="primary">glmU</name>
    <name evidence="21" type="ORF">SAOR_09665</name>
</gene>
<dbReference type="Pfam" id="PF25087">
    <property type="entry name" value="GMPPB_C"/>
    <property type="match status" value="1"/>
</dbReference>
<comment type="subcellular location">
    <subcellularLocation>
        <location evidence="1 18">Cytoplasm</location>
    </subcellularLocation>
</comment>
<dbReference type="Proteomes" id="UP000283993">
    <property type="component" value="Unassembled WGS sequence"/>
</dbReference>
<evidence type="ECO:0000256" key="9">
    <source>
        <dbReference type="ARBA" id="ARBA00022842"/>
    </source>
</evidence>
<evidence type="ECO:0000256" key="5">
    <source>
        <dbReference type="ARBA" id="ARBA00022679"/>
    </source>
</evidence>
<dbReference type="EC" id="2.3.1.157" evidence="18"/>
<keyword evidence="6 18" id="KW-0548">Nucleotidyltransferase</keyword>
<evidence type="ECO:0000256" key="13">
    <source>
        <dbReference type="ARBA" id="ARBA00023315"/>
    </source>
</evidence>
<proteinExistence type="inferred from homology"/>
<feature type="binding site" evidence="18">
    <location>
        <position position="378"/>
    </location>
    <ligand>
        <name>acetyl-CoA</name>
        <dbReference type="ChEBI" id="CHEBI:57288"/>
    </ligand>
</feature>
<keyword evidence="9 18" id="KW-0460">Magnesium</keyword>
<dbReference type="UniPathway" id="UPA00113">
    <property type="reaction ID" value="UER00532"/>
</dbReference>
<dbReference type="GO" id="GO:0006048">
    <property type="term" value="P:UDP-N-acetylglucosamine biosynthetic process"/>
    <property type="evidence" value="ECO:0007669"/>
    <property type="project" value="UniProtKB-UniPathway"/>
</dbReference>
<dbReference type="InterPro" id="IPR056729">
    <property type="entry name" value="GMPPB_C"/>
</dbReference>
<feature type="binding site" evidence="18">
    <location>
        <position position="421"/>
    </location>
    <ligand>
        <name>acetyl-CoA</name>
        <dbReference type="ChEBI" id="CHEBI:57288"/>
    </ligand>
</feature>
<comment type="caution">
    <text evidence="21">The sequence shown here is derived from an EMBL/GenBank/DDBJ whole genome shotgun (WGS) entry which is preliminary data.</text>
</comment>
<dbReference type="GO" id="GO:0005737">
    <property type="term" value="C:cytoplasm"/>
    <property type="evidence" value="ECO:0007669"/>
    <property type="project" value="UniProtKB-SubCell"/>
</dbReference>
<feature type="binding site" evidence="18">
    <location>
        <position position="152"/>
    </location>
    <ligand>
        <name>UDP-N-acetyl-alpha-D-glucosamine</name>
        <dbReference type="ChEBI" id="CHEBI:57705"/>
    </ligand>
</feature>
<dbReference type="InterPro" id="IPR025877">
    <property type="entry name" value="MobA-like_NTP_Trfase"/>
</dbReference>
<name>A0A423PMR6_9GAMM</name>
<evidence type="ECO:0000256" key="11">
    <source>
        <dbReference type="ARBA" id="ARBA00022984"/>
    </source>
</evidence>
<comment type="catalytic activity">
    <reaction evidence="16 18">
        <text>N-acetyl-alpha-D-glucosamine 1-phosphate + UTP + H(+) = UDP-N-acetyl-alpha-D-glucosamine + diphosphate</text>
        <dbReference type="Rhea" id="RHEA:13509"/>
        <dbReference type="ChEBI" id="CHEBI:15378"/>
        <dbReference type="ChEBI" id="CHEBI:33019"/>
        <dbReference type="ChEBI" id="CHEBI:46398"/>
        <dbReference type="ChEBI" id="CHEBI:57705"/>
        <dbReference type="ChEBI" id="CHEBI:57776"/>
        <dbReference type="EC" id="2.7.7.23"/>
    </reaction>
</comment>
<keyword evidence="8 18" id="KW-0677">Repeat</keyword>
<dbReference type="Pfam" id="PF00132">
    <property type="entry name" value="Hexapep"/>
    <property type="match status" value="1"/>
</dbReference>
<protein>
    <recommendedName>
        <fullName evidence="18">Bifunctional protein GlmU</fullName>
    </recommendedName>
    <domain>
        <recommendedName>
            <fullName evidence="18">UDP-N-acetylglucosamine pyrophosphorylase</fullName>
            <ecNumber evidence="18">2.7.7.23</ecNumber>
        </recommendedName>
        <alternativeName>
            <fullName evidence="18">N-acetylglucosamine-1-phosphate uridyltransferase</fullName>
        </alternativeName>
    </domain>
    <domain>
        <recommendedName>
            <fullName evidence="18">Glucosamine-1-phosphate N-acetyltransferase</fullName>
            <ecNumber evidence="18">2.3.1.157</ecNumber>
        </recommendedName>
    </domain>
</protein>
<feature type="binding site" evidence="18">
    <location>
        <position position="349"/>
    </location>
    <ligand>
        <name>UDP-N-acetyl-alpha-D-glucosamine</name>
        <dbReference type="ChEBI" id="CHEBI:57705"/>
    </ligand>
</feature>
<dbReference type="GO" id="GO:0008360">
    <property type="term" value="P:regulation of cell shape"/>
    <property type="evidence" value="ECO:0007669"/>
    <property type="project" value="UniProtKB-KW"/>
</dbReference>
<comment type="subunit">
    <text evidence="18">Homotrimer.</text>
</comment>
<dbReference type="GO" id="GO:0000902">
    <property type="term" value="P:cell morphogenesis"/>
    <property type="evidence" value="ECO:0007669"/>
    <property type="project" value="UniProtKB-UniRule"/>
</dbReference>
<feature type="binding site" evidence="18">
    <location>
        <position position="225"/>
    </location>
    <ligand>
        <name>UDP-N-acetyl-alpha-D-glucosamine</name>
        <dbReference type="ChEBI" id="CHEBI:57705"/>
    </ligand>
</feature>
<organism evidence="21 22">
    <name type="scientific">Salinisphaera orenii MK-B5</name>
    <dbReference type="NCBI Taxonomy" id="856730"/>
    <lineage>
        <taxon>Bacteria</taxon>
        <taxon>Pseudomonadati</taxon>
        <taxon>Pseudomonadota</taxon>
        <taxon>Gammaproteobacteria</taxon>
        <taxon>Salinisphaerales</taxon>
        <taxon>Salinisphaeraceae</taxon>
        <taxon>Salinisphaera</taxon>
    </lineage>
</organism>
<dbReference type="RefSeq" id="WP_123631247.1">
    <property type="nucleotide sequence ID" value="NZ_AYKH01000017.1"/>
</dbReference>
<dbReference type="SUPFAM" id="SSF53448">
    <property type="entry name" value="Nucleotide-diphospho-sugar transferases"/>
    <property type="match status" value="1"/>
</dbReference>
<feature type="binding site" evidence="18">
    <location>
        <position position="331"/>
    </location>
    <ligand>
        <name>UDP-N-acetyl-alpha-D-glucosamine</name>
        <dbReference type="ChEBI" id="CHEBI:57705"/>
    </ligand>
</feature>
<dbReference type="GO" id="GO:0071555">
    <property type="term" value="P:cell wall organization"/>
    <property type="evidence" value="ECO:0007669"/>
    <property type="project" value="UniProtKB-KW"/>
</dbReference>
<feature type="binding site" evidence="18">
    <location>
        <position position="102"/>
    </location>
    <ligand>
        <name>Mg(2+)</name>
        <dbReference type="ChEBI" id="CHEBI:18420"/>
    </ligand>
</feature>
<feature type="binding site" evidence="18">
    <location>
        <position position="375"/>
    </location>
    <ligand>
        <name>UDP-N-acetyl-alpha-D-glucosamine</name>
        <dbReference type="ChEBI" id="CHEBI:57705"/>
    </ligand>
</feature>
<dbReference type="InterPro" id="IPR050065">
    <property type="entry name" value="GlmU-like"/>
</dbReference>
<dbReference type="InterPro" id="IPR038009">
    <property type="entry name" value="GlmU_C_LbH"/>
</dbReference>
<dbReference type="NCBIfam" id="TIGR01173">
    <property type="entry name" value="glmU"/>
    <property type="match status" value="1"/>
</dbReference>
<evidence type="ECO:0000256" key="1">
    <source>
        <dbReference type="ARBA" id="ARBA00004496"/>
    </source>
</evidence>
<evidence type="ECO:0000256" key="16">
    <source>
        <dbReference type="ARBA" id="ARBA00048493"/>
    </source>
</evidence>
<dbReference type="Gene3D" id="3.90.550.10">
    <property type="entry name" value="Spore Coat Polysaccharide Biosynthesis Protein SpsA, Chain A"/>
    <property type="match status" value="1"/>
</dbReference>
<dbReference type="CDD" id="cd02540">
    <property type="entry name" value="GT2_GlmU_N_bac"/>
    <property type="match status" value="1"/>
</dbReference>
<evidence type="ECO:0000256" key="15">
    <source>
        <dbReference type="ARBA" id="ARBA00048247"/>
    </source>
</evidence>
<feature type="binding site" evidence="18">
    <location>
        <position position="364"/>
    </location>
    <ligand>
        <name>UDP-N-acetyl-alpha-D-glucosamine</name>
        <dbReference type="ChEBI" id="CHEBI:57705"/>
    </ligand>
</feature>
<comment type="pathway">
    <text evidence="18">Bacterial outer membrane biogenesis; LPS lipid A biosynthesis.</text>
</comment>
<feature type="binding site" evidence="18">
    <location>
        <position position="225"/>
    </location>
    <ligand>
        <name>Mg(2+)</name>
        <dbReference type="ChEBI" id="CHEBI:18420"/>
    </ligand>
</feature>
<dbReference type="GO" id="GO:0003977">
    <property type="term" value="F:UDP-N-acetylglucosamine diphosphorylase activity"/>
    <property type="evidence" value="ECO:0007669"/>
    <property type="project" value="UniProtKB-UniRule"/>
</dbReference>
<evidence type="ECO:0000259" key="19">
    <source>
        <dbReference type="Pfam" id="PF12804"/>
    </source>
</evidence>
<feature type="binding site" evidence="18">
    <location>
        <position position="167"/>
    </location>
    <ligand>
        <name>UDP-N-acetyl-alpha-D-glucosamine</name>
        <dbReference type="ChEBI" id="CHEBI:57705"/>
    </ligand>
</feature>
<dbReference type="AlphaFoldDB" id="A0A423PMR6"/>
<feature type="binding site" evidence="18">
    <location>
        <position position="73"/>
    </location>
    <ligand>
        <name>UDP-N-acetyl-alpha-D-glucosamine</name>
        <dbReference type="ChEBI" id="CHEBI:57705"/>
    </ligand>
</feature>
<evidence type="ECO:0000256" key="12">
    <source>
        <dbReference type="ARBA" id="ARBA00023268"/>
    </source>
</evidence>
<evidence type="ECO:0000256" key="6">
    <source>
        <dbReference type="ARBA" id="ARBA00022695"/>
    </source>
</evidence>
<dbReference type="InterPro" id="IPR011004">
    <property type="entry name" value="Trimer_LpxA-like_sf"/>
</dbReference>
<evidence type="ECO:0000256" key="17">
    <source>
        <dbReference type="ARBA" id="ARBA00049628"/>
    </source>
</evidence>
<evidence type="ECO:0000256" key="3">
    <source>
        <dbReference type="ARBA" id="ARBA00007947"/>
    </source>
</evidence>
<dbReference type="UniPathway" id="UPA00973"/>
<reference evidence="21 22" key="1">
    <citation type="submission" date="2013-10" db="EMBL/GenBank/DDBJ databases">
        <title>Salinisphaera orenii MK-B5 Genome Sequencing.</title>
        <authorList>
            <person name="Lai Q."/>
            <person name="Li C."/>
            <person name="Shao Z."/>
        </authorList>
    </citation>
    <scope>NUCLEOTIDE SEQUENCE [LARGE SCALE GENOMIC DNA]</scope>
    <source>
        <strain evidence="21 22">MK-B5</strain>
    </source>
</reference>
<feature type="region of interest" description="Pyrophosphorylase" evidence="18">
    <location>
        <begin position="1"/>
        <end position="227"/>
    </location>
</feature>
<keyword evidence="5 18" id="KW-0808">Transferase</keyword>
<evidence type="ECO:0000256" key="7">
    <source>
        <dbReference type="ARBA" id="ARBA00022723"/>
    </source>
</evidence>
<dbReference type="GO" id="GO:0009245">
    <property type="term" value="P:lipid A biosynthetic process"/>
    <property type="evidence" value="ECO:0007669"/>
    <property type="project" value="UniProtKB-UniRule"/>
</dbReference>
<dbReference type="EC" id="2.7.7.23" evidence="18"/>
<feature type="binding site" evidence="18">
    <location>
        <begin position="8"/>
        <end position="11"/>
    </location>
    <ligand>
        <name>UDP-N-acetyl-alpha-D-glucosamine</name>
        <dbReference type="ChEBI" id="CHEBI:57705"/>
    </ligand>
</feature>
<dbReference type="PANTHER" id="PTHR43584:SF3">
    <property type="entry name" value="BIFUNCTIONAL PROTEIN GLMU"/>
    <property type="match status" value="1"/>
</dbReference>
<keyword evidence="22" id="KW-1185">Reference proteome</keyword>
<feature type="binding site" evidence="18">
    <location>
        <begin position="100"/>
        <end position="102"/>
    </location>
    <ligand>
        <name>UDP-N-acetyl-alpha-D-glucosamine</name>
        <dbReference type="ChEBI" id="CHEBI:57705"/>
    </ligand>
</feature>
<feature type="region of interest" description="Linker" evidence="18">
    <location>
        <begin position="228"/>
        <end position="248"/>
    </location>
</feature>
<feature type="binding site" evidence="18">
    <location>
        <position position="22"/>
    </location>
    <ligand>
        <name>UDP-N-acetyl-alpha-D-glucosamine</name>
        <dbReference type="ChEBI" id="CHEBI:57705"/>
    </ligand>
</feature>
<keyword evidence="11 18" id="KW-0573">Peptidoglycan synthesis</keyword>
<sequence>MSLHIVVLAAGKGKRMNSALPKVLQPLGDRPLLKHVVESAQALDPARIHVVYGHGAEQVQSALGYLDVDWDFQAQQLGTGHAVMQAIDAVPDDARVLVLYGDVPLIRPGTLSHLVEAAGTDNLALLTVLLDDPAGYGRIKRGDDNRVVGIVEDKDASADERHIREVNTGLMCAQARHLRDWLSRLTNDNTQGEYYLTDCIAMAAADGVPVVAGQAGSVAETQGINDKRDLACAERMLQRRQADTLMAAGLTLRDPERFDLRGTLHAGRDTRIDIDAVIEGEVVLGDNVHIGPYCVLRNCTIGDHTQVLSHTVIEHAEIGARCQIGPFARLRPDTRLADRAKIGNFVETKKITLGQGSKVNHLSYVGDAEIGANVNVGAGVITCNYDGAHKHLTTIGDDAFIGSDVQLVAPVAVAAGATIGAGSTITKDAPAQQLTLSRARQVSLPGWQRPTKDSPEHE</sequence>
<comment type="catalytic activity">
    <reaction evidence="15 18">
        <text>alpha-D-glucosamine 1-phosphate + acetyl-CoA = N-acetyl-alpha-D-glucosamine 1-phosphate + CoA + H(+)</text>
        <dbReference type="Rhea" id="RHEA:13725"/>
        <dbReference type="ChEBI" id="CHEBI:15378"/>
        <dbReference type="ChEBI" id="CHEBI:57287"/>
        <dbReference type="ChEBI" id="CHEBI:57288"/>
        <dbReference type="ChEBI" id="CHEBI:57776"/>
        <dbReference type="ChEBI" id="CHEBI:58516"/>
        <dbReference type="EC" id="2.3.1.157"/>
    </reaction>
</comment>
<dbReference type="InterPro" id="IPR001451">
    <property type="entry name" value="Hexapep"/>
</dbReference>
<evidence type="ECO:0000259" key="20">
    <source>
        <dbReference type="Pfam" id="PF25087"/>
    </source>
</evidence>
<dbReference type="GO" id="GO:0019134">
    <property type="term" value="F:glucosamine-1-phosphate N-acetyltransferase activity"/>
    <property type="evidence" value="ECO:0007669"/>
    <property type="project" value="UniProtKB-UniRule"/>
</dbReference>
<evidence type="ECO:0000256" key="8">
    <source>
        <dbReference type="ARBA" id="ARBA00022737"/>
    </source>
</evidence>
<dbReference type="EMBL" id="AYKH01000017">
    <property type="protein sequence ID" value="ROO26915.1"/>
    <property type="molecule type" value="Genomic_DNA"/>
</dbReference>
<feature type="binding site" evidence="18">
    <location>
        <position position="438"/>
    </location>
    <ligand>
        <name>acetyl-CoA</name>
        <dbReference type="ChEBI" id="CHEBI:57288"/>
    </ligand>
</feature>
<comment type="cofactor">
    <cofactor evidence="18">
        <name>Mg(2+)</name>
        <dbReference type="ChEBI" id="CHEBI:18420"/>
    </cofactor>
    <text evidence="18">Binds 1 Mg(2+) ion per subunit.</text>
</comment>